<dbReference type="OrthoDB" id="6044268at2"/>
<dbReference type="GO" id="GO:0003677">
    <property type="term" value="F:DNA binding"/>
    <property type="evidence" value="ECO:0007669"/>
    <property type="project" value="InterPro"/>
</dbReference>
<evidence type="ECO:0000313" key="3">
    <source>
        <dbReference type="Proteomes" id="UP000306631"/>
    </source>
</evidence>
<sequence>MDMTKASVKTLLGLESDAELARFFNVSRGAVFHWPEEQPIPDSRQWELKARRPDLFAPATKSSRRRKPTPTVAAEA</sequence>
<dbReference type="Proteomes" id="UP000306631">
    <property type="component" value="Unassembled WGS sequence"/>
</dbReference>
<evidence type="ECO:0008006" key="4">
    <source>
        <dbReference type="Google" id="ProtNLM"/>
    </source>
</evidence>
<organism evidence="2 3">
    <name type="scientific">Stenotrophomonas maltophilia</name>
    <name type="common">Pseudomonas maltophilia</name>
    <name type="synonym">Xanthomonas maltophilia</name>
    <dbReference type="NCBI Taxonomy" id="40324"/>
    <lineage>
        <taxon>Bacteria</taxon>
        <taxon>Pseudomonadati</taxon>
        <taxon>Pseudomonadota</taxon>
        <taxon>Gammaproteobacteria</taxon>
        <taxon>Lysobacterales</taxon>
        <taxon>Lysobacteraceae</taxon>
        <taxon>Stenotrophomonas</taxon>
        <taxon>Stenotrophomonas maltophilia group</taxon>
    </lineage>
</organism>
<feature type="region of interest" description="Disordered" evidence="1">
    <location>
        <begin position="53"/>
        <end position="76"/>
    </location>
</feature>
<evidence type="ECO:0000313" key="2">
    <source>
        <dbReference type="EMBL" id="TGY35232.1"/>
    </source>
</evidence>
<reference evidence="2 3" key="1">
    <citation type="submission" date="2019-04" db="EMBL/GenBank/DDBJ databases">
        <title>Microbes associate with the intestines of laboratory mice.</title>
        <authorList>
            <person name="Navarre W."/>
            <person name="Wong E."/>
            <person name="Huang K."/>
            <person name="Tropini C."/>
            <person name="Ng K."/>
            <person name="Yu B."/>
        </authorList>
    </citation>
    <scope>NUCLEOTIDE SEQUENCE [LARGE SCALE GENOMIC DNA]</scope>
    <source>
        <strain evidence="2 3">NM62_B4-13</strain>
    </source>
</reference>
<gene>
    <name evidence="2" type="ORF">E5352_05795</name>
</gene>
<protein>
    <recommendedName>
        <fullName evidence="4">DNA-binding protein</fullName>
    </recommendedName>
</protein>
<dbReference type="EMBL" id="SRYW01000004">
    <property type="protein sequence ID" value="TGY35232.1"/>
    <property type="molecule type" value="Genomic_DNA"/>
</dbReference>
<evidence type="ECO:0000256" key="1">
    <source>
        <dbReference type="SAM" id="MobiDB-lite"/>
    </source>
</evidence>
<name>A0A4S2D2N1_STEMA</name>
<comment type="caution">
    <text evidence="2">The sequence shown here is derived from an EMBL/GenBank/DDBJ whole genome shotgun (WGS) entry which is preliminary data.</text>
</comment>
<accession>A0A4S2D2N1</accession>
<dbReference type="AlphaFoldDB" id="A0A4S2D2N1"/>
<dbReference type="InterPro" id="IPR010982">
    <property type="entry name" value="Lambda_DNA-bd_dom_sf"/>
</dbReference>
<proteinExistence type="predicted"/>
<dbReference type="Gene3D" id="1.10.260.40">
    <property type="entry name" value="lambda repressor-like DNA-binding domains"/>
    <property type="match status" value="1"/>
</dbReference>